<evidence type="ECO:0000313" key="8">
    <source>
        <dbReference type="EMBL" id="MBR1139076.1"/>
    </source>
</evidence>
<keyword evidence="3" id="KW-1003">Cell membrane</keyword>
<organism evidence="8 9">
    <name type="scientific">Bradyrhizobium denitrificans</name>
    <dbReference type="NCBI Taxonomy" id="2734912"/>
    <lineage>
        <taxon>Bacteria</taxon>
        <taxon>Pseudomonadati</taxon>
        <taxon>Pseudomonadota</taxon>
        <taxon>Alphaproteobacteria</taxon>
        <taxon>Hyphomicrobiales</taxon>
        <taxon>Nitrobacteraceae</taxon>
        <taxon>Bradyrhizobium</taxon>
    </lineage>
</organism>
<keyword evidence="9" id="KW-1185">Reference proteome</keyword>
<comment type="similarity">
    <text evidence="2">Belongs to the DoxX family.</text>
</comment>
<keyword evidence="6 7" id="KW-0472">Membrane</keyword>
<dbReference type="PANTHER" id="PTHR33452">
    <property type="entry name" value="OXIDOREDUCTASE CATD-RELATED"/>
    <property type="match status" value="1"/>
</dbReference>
<dbReference type="PANTHER" id="PTHR33452:SF1">
    <property type="entry name" value="INNER MEMBRANE PROTEIN YPHA-RELATED"/>
    <property type="match status" value="1"/>
</dbReference>
<evidence type="ECO:0000256" key="4">
    <source>
        <dbReference type="ARBA" id="ARBA00022692"/>
    </source>
</evidence>
<comment type="subcellular location">
    <subcellularLocation>
        <location evidence="1">Cell membrane</location>
        <topology evidence="1">Multi-pass membrane protein</topology>
    </subcellularLocation>
</comment>
<protein>
    <submittedName>
        <fullName evidence="8">DoxX family protein</fullName>
    </submittedName>
</protein>
<keyword evidence="4 7" id="KW-0812">Transmembrane</keyword>
<dbReference type="Proteomes" id="UP001314635">
    <property type="component" value="Unassembled WGS sequence"/>
</dbReference>
<evidence type="ECO:0000256" key="3">
    <source>
        <dbReference type="ARBA" id="ARBA00022475"/>
    </source>
</evidence>
<evidence type="ECO:0000256" key="2">
    <source>
        <dbReference type="ARBA" id="ARBA00006679"/>
    </source>
</evidence>
<sequence length="166" mass="18191">MTLSVTPIELRRALPTRLIDGGRRLLARFPVSLTQLALRVALAAPFWRSGLTKWDGFLHLSDSAVYLFSEEFRLHLFGAELAMPAPHLMAFLSACGEIAFPVLLVMGLGTRFAALGLLLMTAIIQLTIPDGWANFHLPWAAMALAILTHGPGRLSLDELVARRFGS</sequence>
<evidence type="ECO:0000256" key="1">
    <source>
        <dbReference type="ARBA" id="ARBA00004651"/>
    </source>
</evidence>
<name>A0ABS5GDC6_9BRAD</name>
<dbReference type="EMBL" id="JAFCLK010000026">
    <property type="protein sequence ID" value="MBR1139076.1"/>
    <property type="molecule type" value="Genomic_DNA"/>
</dbReference>
<dbReference type="InterPro" id="IPR032808">
    <property type="entry name" value="DoxX"/>
</dbReference>
<proteinExistence type="inferred from homology"/>
<feature type="transmembrane region" description="Helical" evidence="7">
    <location>
        <begin position="85"/>
        <end position="105"/>
    </location>
</feature>
<comment type="caution">
    <text evidence="8">The sequence shown here is derived from an EMBL/GenBank/DDBJ whole genome shotgun (WGS) entry which is preliminary data.</text>
</comment>
<gene>
    <name evidence="8" type="ORF">JQ619_25270</name>
</gene>
<evidence type="ECO:0000313" key="9">
    <source>
        <dbReference type="Proteomes" id="UP001314635"/>
    </source>
</evidence>
<keyword evidence="5 7" id="KW-1133">Transmembrane helix</keyword>
<reference evidence="9" key="1">
    <citation type="journal article" date="2021" name="ISME J.">
        <title>Evolutionary origin and ecological implication of a unique nif island in free-living Bradyrhizobium lineages.</title>
        <authorList>
            <person name="Tao J."/>
        </authorList>
    </citation>
    <scope>NUCLEOTIDE SEQUENCE [LARGE SCALE GENOMIC DNA]</scope>
    <source>
        <strain evidence="9">SZCCT0094</strain>
    </source>
</reference>
<feature type="transmembrane region" description="Helical" evidence="7">
    <location>
        <begin position="112"/>
        <end position="129"/>
    </location>
</feature>
<evidence type="ECO:0000256" key="6">
    <source>
        <dbReference type="ARBA" id="ARBA00023136"/>
    </source>
</evidence>
<dbReference type="Pfam" id="PF07681">
    <property type="entry name" value="DoxX"/>
    <property type="match status" value="1"/>
</dbReference>
<dbReference type="RefSeq" id="WP_063719786.1">
    <property type="nucleotide sequence ID" value="NZ_JABFDP010000011.1"/>
</dbReference>
<evidence type="ECO:0000256" key="7">
    <source>
        <dbReference type="SAM" id="Phobius"/>
    </source>
</evidence>
<dbReference type="InterPro" id="IPR051907">
    <property type="entry name" value="DoxX-like_oxidoreductase"/>
</dbReference>
<accession>A0ABS5GDC6</accession>
<evidence type="ECO:0000256" key="5">
    <source>
        <dbReference type="ARBA" id="ARBA00022989"/>
    </source>
</evidence>